<dbReference type="InterPro" id="IPR011009">
    <property type="entry name" value="Kinase-like_dom_sf"/>
</dbReference>
<evidence type="ECO:0000256" key="17">
    <source>
        <dbReference type="ARBA" id="ARBA00023136"/>
    </source>
</evidence>
<dbReference type="FunFam" id="3.30.200.20:FF:000432">
    <property type="entry name" value="LRR receptor-like serine/threonine-protein kinase EFR"/>
    <property type="match status" value="1"/>
</dbReference>
<dbReference type="Pfam" id="PF08263">
    <property type="entry name" value="LRRNT_2"/>
    <property type="match status" value="1"/>
</dbReference>
<dbReference type="InterPro" id="IPR017441">
    <property type="entry name" value="Protein_kinase_ATP_BS"/>
</dbReference>
<dbReference type="SUPFAM" id="SSF52058">
    <property type="entry name" value="L domain-like"/>
    <property type="match status" value="2"/>
</dbReference>
<feature type="transmembrane region" description="Helical" evidence="23">
    <location>
        <begin position="936"/>
        <end position="956"/>
    </location>
</feature>
<dbReference type="FunFam" id="3.80.10.10:FF:000288">
    <property type="entry name" value="LRR receptor-like serine/threonine-protein kinase EFR"/>
    <property type="match status" value="1"/>
</dbReference>
<proteinExistence type="inferred from homology"/>
<evidence type="ECO:0000256" key="18">
    <source>
        <dbReference type="ARBA" id="ARBA00023170"/>
    </source>
</evidence>
<dbReference type="EMBL" id="KK914240">
    <property type="protein sequence ID" value="KDP44944.1"/>
    <property type="molecule type" value="Genomic_DNA"/>
</dbReference>
<dbReference type="FunFam" id="1.10.510.10:FF:000358">
    <property type="entry name" value="Putative leucine-rich repeat receptor-like serine/threonine-protein kinase"/>
    <property type="match status" value="1"/>
</dbReference>
<dbReference type="Gene3D" id="3.80.10.10">
    <property type="entry name" value="Ribonuclease Inhibitor"/>
    <property type="match status" value="2"/>
</dbReference>
<evidence type="ECO:0000259" key="24">
    <source>
        <dbReference type="PROSITE" id="PS50011"/>
    </source>
</evidence>
<dbReference type="InterPro" id="IPR055414">
    <property type="entry name" value="LRR_R13L4/SHOC2-like"/>
</dbReference>
<evidence type="ECO:0000256" key="16">
    <source>
        <dbReference type="ARBA" id="ARBA00022989"/>
    </source>
</evidence>
<evidence type="ECO:0000256" key="13">
    <source>
        <dbReference type="ARBA" id="ARBA00022741"/>
    </source>
</evidence>
<dbReference type="Pfam" id="PF23598">
    <property type="entry name" value="LRR_14"/>
    <property type="match status" value="1"/>
</dbReference>
<evidence type="ECO:0000256" key="3">
    <source>
        <dbReference type="ARBA" id="ARBA00008684"/>
    </source>
</evidence>
<dbReference type="InterPro" id="IPR032675">
    <property type="entry name" value="LRR_dom_sf"/>
</dbReference>
<evidence type="ECO:0000256" key="14">
    <source>
        <dbReference type="ARBA" id="ARBA00022777"/>
    </source>
</evidence>
<keyword evidence="11" id="KW-0732">Signal</keyword>
<dbReference type="Pfam" id="PF00560">
    <property type="entry name" value="LRR_1"/>
    <property type="match status" value="4"/>
</dbReference>
<evidence type="ECO:0000256" key="12">
    <source>
        <dbReference type="ARBA" id="ARBA00022737"/>
    </source>
</evidence>
<dbReference type="PROSITE" id="PS50011">
    <property type="entry name" value="PROTEIN_KINASE_DOM"/>
    <property type="match status" value="1"/>
</dbReference>
<evidence type="ECO:0000256" key="8">
    <source>
        <dbReference type="ARBA" id="ARBA00022614"/>
    </source>
</evidence>
<dbReference type="GO" id="GO:0004674">
    <property type="term" value="F:protein serine/threonine kinase activity"/>
    <property type="evidence" value="ECO:0007669"/>
    <property type="project" value="UniProtKB-KW"/>
</dbReference>
<dbReference type="AlphaFoldDB" id="A0A067LKS3"/>
<evidence type="ECO:0000256" key="21">
    <source>
        <dbReference type="ARBA" id="ARBA00048679"/>
    </source>
</evidence>
<feature type="binding site" evidence="22">
    <location>
        <position position="702"/>
    </location>
    <ligand>
        <name>ATP</name>
        <dbReference type="ChEBI" id="CHEBI:30616"/>
    </ligand>
</feature>
<dbReference type="Gene3D" id="1.10.510.10">
    <property type="entry name" value="Transferase(Phosphotransferase) domain 1"/>
    <property type="match status" value="1"/>
</dbReference>
<name>A0A067LKS3_JATCU</name>
<evidence type="ECO:0000256" key="10">
    <source>
        <dbReference type="ARBA" id="ARBA00022692"/>
    </source>
</evidence>
<keyword evidence="7" id="KW-0597">Phosphoprotein</keyword>
<evidence type="ECO:0000256" key="20">
    <source>
        <dbReference type="ARBA" id="ARBA00047899"/>
    </source>
</evidence>
<gene>
    <name evidence="25" type="ORF">JCGZ_01444</name>
</gene>
<dbReference type="FunFam" id="3.80.10.10:FF:000101">
    <property type="entry name" value="LRR receptor-like serine/threonine-protein kinase ERECTA"/>
    <property type="match status" value="1"/>
</dbReference>
<keyword evidence="13 22" id="KW-0547">Nucleotide-binding</keyword>
<evidence type="ECO:0000256" key="9">
    <source>
        <dbReference type="ARBA" id="ARBA00022679"/>
    </source>
</evidence>
<keyword evidence="9" id="KW-0808">Transferase</keyword>
<dbReference type="PANTHER" id="PTHR27008:SF562">
    <property type="entry name" value="PROTEIN KINASE DOMAIN-CONTAINING PROTEIN"/>
    <property type="match status" value="1"/>
</dbReference>
<protein>
    <recommendedName>
        <fullName evidence="4">non-specific serine/threonine protein kinase</fullName>
        <ecNumber evidence="4">2.7.11.1</ecNumber>
    </recommendedName>
</protein>
<keyword evidence="8" id="KW-0433">Leucine-rich repeat</keyword>
<dbReference type="PANTHER" id="PTHR27008">
    <property type="entry name" value="OS04G0122200 PROTEIN"/>
    <property type="match status" value="1"/>
</dbReference>
<dbReference type="InterPro" id="IPR013210">
    <property type="entry name" value="LRR_N_plant-typ"/>
</dbReference>
<keyword evidence="12" id="KW-0677">Repeat</keyword>
<keyword evidence="17 23" id="KW-0472">Membrane</keyword>
<dbReference type="InterPro" id="IPR003591">
    <property type="entry name" value="Leu-rich_rpt_typical-subtyp"/>
</dbReference>
<dbReference type="InterPro" id="IPR008271">
    <property type="entry name" value="Ser/Thr_kinase_AS"/>
</dbReference>
<sequence>MPSGNETDQLALLEFKAKVTDDPLGVMNSWNVSIHFCQWYGVTCGHRHQRVTVLDLSSLKLAGTISPHIGNLSFLRILNLPNNSLTQEIPSEIGYLHRLKALRLQNNSFSGKIPSNTSGCYDLRFLNVGRNKLVGEIPTELGTLSKIMFVLLHHNNLTGRIPSSLGNLSSLEALWLFENNLDGGIPSVLGKLTNLTDFRVGGNKFSGLIPPSLFNLSLIETFDLSDNKIQGSLPSNIGISLPNIQRLSLSSNQFIGPIPVSISNASTLVELQLPDNNFTGEVPSLENLPRLDVLSISFNYLGNDLSFLCSLTNTTNLRVLALNLNNFGGAIPECISNLSTALSILWLDNNMISGSMPGGIGKLVNLEDLKLWNNHLSGNLHPSIGKLQKLVLLNLAINEFSGKIPYSLGNLTLVTEMYMDRNNFQGTIPLSLGNCQNLLALGLSSNSLTGPIPPQVFSLASLSIYLDLSENNFIGALPSEVGNLKNLGQLFVHDNMLSGKIPAGLGSCVSLEKLDLHGNHFQGSIPPSLTSLRGLQEIDFSHNNLSGKIPEFFASFILLLKLNLSFNDFEGIMPTKGLFKNATITSVMGNRKLCGGIPEFKLPRCNFKKNVRLTVKLKAILATVAAVLGMALVLSVVFLSRQRKKHQELPPSSSDVSLLRLSYQNLHDATKGFSSNDLIGVGSFGSVYRGILEEGGAVIAVKVLNLQNHRAIRSFVAECQALRNIRHRNLVKVITACSSIDRQGNEFKALVYEYMANGNLDEWLHPPAASDGNQAAPKNLNLLQRLNIAIDVASALEYLHYNCGTPIVHCDLKPSNILLDNELTGHISDFGLAKFRLPRILEDSTDQSSSVGLRGTVGYTPPEYGLGSEVSTYGDLYSYGILLLEMFTGKRPTHDTFKEGMNIHRFAELALPDRVAEIADPILLQERNKAKRNGDIIIMECLISIIGIGVACSVELPTERMSISDVAMKLCSIRDKFLRTV</sequence>
<keyword evidence="16 23" id="KW-1133">Transmembrane helix</keyword>
<accession>A0A067LKS3</accession>
<dbReference type="FunFam" id="3.80.10.10:FF:000041">
    <property type="entry name" value="LRR receptor-like serine/threonine-protein kinase ERECTA"/>
    <property type="match status" value="1"/>
</dbReference>
<organism evidence="25 26">
    <name type="scientific">Jatropha curcas</name>
    <name type="common">Barbados nut</name>
    <dbReference type="NCBI Taxonomy" id="180498"/>
    <lineage>
        <taxon>Eukaryota</taxon>
        <taxon>Viridiplantae</taxon>
        <taxon>Streptophyta</taxon>
        <taxon>Embryophyta</taxon>
        <taxon>Tracheophyta</taxon>
        <taxon>Spermatophyta</taxon>
        <taxon>Magnoliopsida</taxon>
        <taxon>eudicotyledons</taxon>
        <taxon>Gunneridae</taxon>
        <taxon>Pentapetalae</taxon>
        <taxon>rosids</taxon>
        <taxon>fabids</taxon>
        <taxon>Malpighiales</taxon>
        <taxon>Euphorbiaceae</taxon>
        <taxon>Crotonoideae</taxon>
        <taxon>Jatropheae</taxon>
        <taxon>Jatropha</taxon>
    </lineage>
</organism>
<evidence type="ECO:0000256" key="5">
    <source>
        <dbReference type="ARBA" id="ARBA00022475"/>
    </source>
</evidence>
<dbReference type="GO" id="GO:0005886">
    <property type="term" value="C:plasma membrane"/>
    <property type="evidence" value="ECO:0007669"/>
    <property type="project" value="UniProtKB-SubCell"/>
</dbReference>
<dbReference type="Gene3D" id="3.30.200.20">
    <property type="entry name" value="Phosphorylase Kinase, domain 1"/>
    <property type="match status" value="1"/>
</dbReference>
<dbReference type="SUPFAM" id="SSF56112">
    <property type="entry name" value="Protein kinase-like (PK-like)"/>
    <property type="match status" value="1"/>
</dbReference>
<evidence type="ECO:0000313" key="25">
    <source>
        <dbReference type="EMBL" id="KDP44944.1"/>
    </source>
</evidence>
<dbReference type="OrthoDB" id="676979at2759"/>
<feature type="transmembrane region" description="Helical" evidence="23">
    <location>
        <begin position="619"/>
        <end position="639"/>
    </location>
</feature>
<dbReference type="PROSITE" id="PS00108">
    <property type="entry name" value="PROTEIN_KINASE_ST"/>
    <property type="match status" value="1"/>
</dbReference>
<dbReference type="SMART" id="SM00369">
    <property type="entry name" value="LRR_TYP"/>
    <property type="match status" value="7"/>
</dbReference>
<dbReference type="SMART" id="SM00220">
    <property type="entry name" value="S_TKc"/>
    <property type="match status" value="1"/>
</dbReference>
<dbReference type="EC" id="2.7.11.1" evidence="4"/>
<evidence type="ECO:0000256" key="15">
    <source>
        <dbReference type="ARBA" id="ARBA00022840"/>
    </source>
</evidence>
<evidence type="ECO:0000313" key="26">
    <source>
        <dbReference type="Proteomes" id="UP000027138"/>
    </source>
</evidence>
<keyword evidence="14" id="KW-0418">Kinase</keyword>
<evidence type="ECO:0000256" key="11">
    <source>
        <dbReference type="ARBA" id="ARBA00022729"/>
    </source>
</evidence>
<dbReference type="KEGG" id="jcu:105649422"/>
<evidence type="ECO:0000256" key="23">
    <source>
        <dbReference type="SAM" id="Phobius"/>
    </source>
</evidence>
<dbReference type="Pfam" id="PF00069">
    <property type="entry name" value="Pkinase"/>
    <property type="match status" value="1"/>
</dbReference>
<evidence type="ECO:0000256" key="4">
    <source>
        <dbReference type="ARBA" id="ARBA00012513"/>
    </source>
</evidence>
<comment type="catalytic activity">
    <reaction evidence="21">
        <text>L-seryl-[protein] + ATP = O-phospho-L-seryl-[protein] + ADP + H(+)</text>
        <dbReference type="Rhea" id="RHEA:17989"/>
        <dbReference type="Rhea" id="RHEA-COMP:9863"/>
        <dbReference type="Rhea" id="RHEA-COMP:11604"/>
        <dbReference type="ChEBI" id="CHEBI:15378"/>
        <dbReference type="ChEBI" id="CHEBI:29999"/>
        <dbReference type="ChEBI" id="CHEBI:30616"/>
        <dbReference type="ChEBI" id="CHEBI:83421"/>
        <dbReference type="ChEBI" id="CHEBI:456216"/>
        <dbReference type="EC" id="2.7.11.1"/>
    </reaction>
</comment>
<evidence type="ECO:0000256" key="19">
    <source>
        <dbReference type="ARBA" id="ARBA00023180"/>
    </source>
</evidence>
<keyword evidence="19" id="KW-0325">Glycoprotein</keyword>
<comment type="similarity">
    <text evidence="3">Belongs to the protein kinase superfamily. Ser/Thr protein kinase family.</text>
</comment>
<dbReference type="PROSITE" id="PS00107">
    <property type="entry name" value="PROTEIN_KINASE_ATP"/>
    <property type="match status" value="1"/>
</dbReference>
<evidence type="ECO:0000256" key="2">
    <source>
        <dbReference type="ARBA" id="ARBA00004479"/>
    </source>
</evidence>
<reference evidence="25 26" key="1">
    <citation type="journal article" date="2014" name="PLoS ONE">
        <title>Global Analysis of Gene Expression Profiles in Physic Nut (Jatropha curcas L.) Seedlings Exposed to Salt Stress.</title>
        <authorList>
            <person name="Zhang L."/>
            <person name="Zhang C."/>
            <person name="Wu P."/>
            <person name="Chen Y."/>
            <person name="Li M."/>
            <person name="Jiang H."/>
            <person name="Wu G."/>
        </authorList>
    </citation>
    <scope>NUCLEOTIDE SEQUENCE [LARGE SCALE GENOMIC DNA]</scope>
    <source>
        <strain evidence="26">cv. GZQX0401</strain>
        <tissue evidence="25">Young leaves</tissue>
    </source>
</reference>
<comment type="catalytic activity">
    <reaction evidence="20">
        <text>L-threonyl-[protein] + ATP = O-phospho-L-threonyl-[protein] + ADP + H(+)</text>
        <dbReference type="Rhea" id="RHEA:46608"/>
        <dbReference type="Rhea" id="RHEA-COMP:11060"/>
        <dbReference type="Rhea" id="RHEA-COMP:11605"/>
        <dbReference type="ChEBI" id="CHEBI:15378"/>
        <dbReference type="ChEBI" id="CHEBI:30013"/>
        <dbReference type="ChEBI" id="CHEBI:30616"/>
        <dbReference type="ChEBI" id="CHEBI:61977"/>
        <dbReference type="ChEBI" id="CHEBI:456216"/>
        <dbReference type="EC" id="2.7.11.1"/>
    </reaction>
</comment>
<comment type="subcellular location">
    <subcellularLocation>
        <location evidence="1">Cell membrane</location>
        <topology evidence="1">Single-pass membrane protein</topology>
    </subcellularLocation>
    <subcellularLocation>
        <location evidence="2">Membrane</location>
        <topology evidence="2">Single-pass type I membrane protein</topology>
    </subcellularLocation>
</comment>
<keyword evidence="6" id="KW-0723">Serine/threonine-protein kinase</keyword>
<dbReference type="InterPro" id="IPR001611">
    <property type="entry name" value="Leu-rich_rpt"/>
</dbReference>
<evidence type="ECO:0000256" key="7">
    <source>
        <dbReference type="ARBA" id="ARBA00022553"/>
    </source>
</evidence>
<keyword evidence="18" id="KW-0675">Receptor</keyword>
<dbReference type="Proteomes" id="UP000027138">
    <property type="component" value="Unassembled WGS sequence"/>
</dbReference>
<feature type="domain" description="Protein kinase" evidence="24">
    <location>
        <begin position="673"/>
        <end position="978"/>
    </location>
</feature>
<keyword evidence="5" id="KW-1003">Cell membrane</keyword>
<keyword evidence="10 23" id="KW-0812">Transmembrane</keyword>
<keyword evidence="15 22" id="KW-0067">ATP-binding</keyword>
<keyword evidence="26" id="KW-1185">Reference proteome</keyword>
<dbReference type="GO" id="GO:0005524">
    <property type="term" value="F:ATP binding"/>
    <property type="evidence" value="ECO:0007669"/>
    <property type="project" value="UniProtKB-UniRule"/>
</dbReference>
<dbReference type="InterPro" id="IPR000719">
    <property type="entry name" value="Prot_kinase_dom"/>
</dbReference>
<dbReference type="InterPro" id="IPR051809">
    <property type="entry name" value="Plant_receptor-like_S/T_kinase"/>
</dbReference>
<evidence type="ECO:0000256" key="1">
    <source>
        <dbReference type="ARBA" id="ARBA00004162"/>
    </source>
</evidence>
<evidence type="ECO:0000256" key="22">
    <source>
        <dbReference type="PROSITE-ProRule" id="PRU10141"/>
    </source>
</evidence>
<evidence type="ECO:0000256" key="6">
    <source>
        <dbReference type="ARBA" id="ARBA00022527"/>
    </source>
</evidence>